<name>A0A1G9GSR5_9HYPH</name>
<organism evidence="1 2">
    <name type="scientific">Mesorhizobium muleiense</name>
    <dbReference type="NCBI Taxonomy" id="1004279"/>
    <lineage>
        <taxon>Bacteria</taxon>
        <taxon>Pseudomonadati</taxon>
        <taxon>Pseudomonadota</taxon>
        <taxon>Alphaproteobacteria</taxon>
        <taxon>Hyphomicrobiales</taxon>
        <taxon>Phyllobacteriaceae</taxon>
        <taxon>Mesorhizobium</taxon>
    </lineage>
</organism>
<dbReference type="Proteomes" id="UP000198894">
    <property type="component" value="Unassembled WGS sequence"/>
</dbReference>
<reference evidence="2" key="1">
    <citation type="submission" date="2016-10" db="EMBL/GenBank/DDBJ databases">
        <authorList>
            <person name="Varghese N."/>
            <person name="Submissions S."/>
        </authorList>
    </citation>
    <scope>NUCLEOTIDE SEQUENCE [LARGE SCALE GENOMIC DNA]</scope>
    <source>
        <strain evidence="2">CGMCC 1.11022</strain>
    </source>
</reference>
<keyword evidence="2" id="KW-1185">Reference proteome</keyword>
<dbReference type="RefSeq" id="WP_126057638.1">
    <property type="nucleotide sequence ID" value="NZ_FNEE01000025.1"/>
</dbReference>
<evidence type="ECO:0000313" key="2">
    <source>
        <dbReference type="Proteomes" id="UP000198894"/>
    </source>
</evidence>
<accession>A0A1G9GSR5</accession>
<sequence>MPDSSSELTAISIERSYRLAMADHPSAIAAFAFRKECFVNKVILIAIWQGAFLSLPGAVRPTAATG</sequence>
<gene>
    <name evidence="1" type="ORF">SAMN05428953_12574</name>
</gene>
<dbReference type="AlphaFoldDB" id="A0A1G9GSR5"/>
<protein>
    <submittedName>
        <fullName evidence="1">Uncharacterized protein</fullName>
    </submittedName>
</protein>
<proteinExistence type="predicted"/>
<evidence type="ECO:0000313" key="1">
    <source>
        <dbReference type="EMBL" id="SDL03736.1"/>
    </source>
</evidence>
<dbReference type="EMBL" id="FNEE01000025">
    <property type="protein sequence ID" value="SDL03736.1"/>
    <property type="molecule type" value="Genomic_DNA"/>
</dbReference>